<keyword evidence="1" id="KW-0472">Membrane</keyword>
<dbReference type="PANTHER" id="PTHR24220">
    <property type="entry name" value="IMPORT ATP-BINDING PROTEIN"/>
    <property type="match status" value="1"/>
</dbReference>
<evidence type="ECO:0000313" key="6">
    <source>
        <dbReference type="Proteomes" id="UP000008385"/>
    </source>
</evidence>
<evidence type="ECO:0000313" key="5">
    <source>
        <dbReference type="EMBL" id="AEG93340.1"/>
    </source>
</evidence>
<dbReference type="GO" id="GO:0022857">
    <property type="term" value="F:transmembrane transporter activity"/>
    <property type="evidence" value="ECO:0007669"/>
    <property type="project" value="TreeGrafter"/>
</dbReference>
<dbReference type="GO" id="GO:0005524">
    <property type="term" value="F:ATP binding"/>
    <property type="evidence" value="ECO:0007669"/>
    <property type="project" value="UniProtKB-KW"/>
</dbReference>
<evidence type="ECO:0000256" key="2">
    <source>
        <dbReference type="ARBA" id="ARBA00022741"/>
    </source>
</evidence>
<dbReference type="AlphaFoldDB" id="F5XZX9"/>
<dbReference type="GO" id="GO:0016887">
    <property type="term" value="F:ATP hydrolysis activity"/>
    <property type="evidence" value="ECO:0007669"/>
    <property type="project" value="InterPro"/>
</dbReference>
<dbReference type="GO" id="GO:0005886">
    <property type="term" value="C:plasma membrane"/>
    <property type="evidence" value="ECO:0007669"/>
    <property type="project" value="TreeGrafter"/>
</dbReference>
<keyword evidence="1" id="KW-1003">Cell membrane</keyword>
<dbReference type="HOGENOM" id="CLU_000604_1_22_4"/>
<organism evidence="5 6">
    <name type="scientific">Ramlibacter tataouinensis (strain ATCC BAA-407 / DSM 14655 / LMG 21543 / TTB310)</name>
    <dbReference type="NCBI Taxonomy" id="365046"/>
    <lineage>
        <taxon>Bacteria</taxon>
        <taxon>Pseudomonadati</taxon>
        <taxon>Pseudomonadota</taxon>
        <taxon>Betaproteobacteria</taxon>
        <taxon>Burkholderiales</taxon>
        <taxon>Comamonadaceae</taxon>
        <taxon>Ramlibacter</taxon>
    </lineage>
</organism>
<name>F5XZX9_RAMTT</name>
<gene>
    <name evidence="5" type="ordered locus">Rta_22430</name>
</gene>
<reference evidence="6" key="1">
    <citation type="submission" date="2006-01" db="EMBL/GenBank/DDBJ databases">
        <title>Genome of the cyst-dividing bacterium Ramlibacter tataouinensis.</title>
        <authorList>
            <person name="Barakat M."/>
            <person name="Ortet P."/>
            <person name="De Luca G."/>
            <person name="Jourlin-Castelli C."/>
            <person name="Ansaldi M."/>
            <person name="Py B."/>
            <person name="Fichant G."/>
            <person name="Coutinho P."/>
            <person name="Voulhoux R."/>
            <person name="Bastien O."/>
            <person name="Roy S."/>
            <person name="Marechal E."/>
            <person name="Henrissat B."/>
            <person name="Quentin Y."/>
            <person name="Noirot P."/>
            <person name="Filloux A."/>
            <person name="Mejean V."/>
            <person name="DuBow M."/>
            <person name="Barras F."/>
            <person name="Heulin T."/>
        </authorList>
    </citation>
    <scope>NUCLEOTIDE SEQUENCE [LARGE SCALE GENOMIC DNA]</scope>
    <source>
        <strain evidence="6">ATCC BAA-407 / DSM 14655 / LMG 21543 / TTB310</strain>
    </source>
</reference>
<dbReference type="Pfam" id="PF00005">
    <property type="entry name" value="ABC_tran"/>
    <property type="match status" value="1"/>
</dbReference>
<keyword evidence="2" id="KW-0547">Nucleotide-binding</keyword>
<dbReference type="KEGG" id="rta:Rta_22430"/>
<dbReference type="NCBIfam" id="TIGR02324">
    <property type="entry name" value="CP_lyasePhnL"/>
    <property type="match status" value="1"/>
</dbReference>
<dbReference type="STRING" id="365046.Rta_22430"/>
<dbReference type="Gene3D" id="3.40.50.300">
    <property type="entry name" value="P-loop containing nucleotide triphosphate hydrolases"/>
    <property type="match status" value="1"/>
</dbReference>
<keyword evidence="3 5" id="KW-0067">ATP-binding</keyword>
<dbReference type="InterPro" id="IPR015854">
    <property type="entry name" value="ABC_transpr_LolD-like"/>
</dbReference>
<dbReference type="RefSeq" id="WP_013901572.1">
    <property type="nucleotide sequence ID" value="NC_015677.1"/>
</dbReference>
<dbReference type="SUPFAM" id="SSF52540">
    <property type="entry name" value="P-loop containing nucleoside triphosphate hydrolases"/>
    <property type="match status" value="1"/>
</dbReference>
<dbReference type="InterPro" id="IPR012701">
    <property type="entry name" value="CP_lyase_PhnL"/>
</dbReference>
<dbReference type="eggNOG" id="COG4778">
    <property type="taxonomic scope" value="Bacteria"/>
</dbReference>
<evidence type="ECO:0000259" key="4">
    <source>
        <dbReference type="PROSITE" id="PS50893"/>
    </source>
</evidence>
<protein>
    <submittedName>
        <fullName evidence="5">Candidate ATP-binding component of an ABC transport system</fullName>
    </submittedName>
</protein>
<sequence length="229" mass="24738">MNALLEAQGLSKTFTLHGRGGVQLPVFTGVSLQVAAGECLALTGRSGSGKSSLLRCLYGNYGATQGEIDLLHRGRRLRLTQAAPREVIEARRDTLGYVSQFLRVIPRVPALDVVAQPLRQRGVGPGEARARAGEWLARLNLGERLWQLPPATFSGGEQQRVNIAHGLIAGHPILLLDEPTASLDAANRRVVVQLIREACARGAAVVGIFHDEEVREAVATRCLDVEAFR</sequence>
<evidence type="ECO:0000256" key="3">
    <source>
        <dbReference type="ARBA" id="ARBA00022840"/>
    </source>
</evidence>
<evidence type="ECO:0000256" key="1">
    <source>
        <dbReference type="ARBA" id="ARBA00022475"/>
    </source>
</evidence>
<keyword evidence="6" id="KW-1185">Reference proteome</keyword>
<dbReference type="InterPro" id="IPR003439">
    <property type="entry name" value="ABC_transporter-like_ATP-bd"/>
</dbReference>
<proteinExistence type="predicted"/>
<feature type="domain" description="ABC transporter" evidence="4">
    <location>
        <begin position="5"/>
        <end position="227"/>
    </location>
</feature>
<accession>F5XZX9</accession>
<dbReference type="EMBL" id="CP000245">
    <property type="protein sequence ID" value="AEG93340.1"/>
    <property type="molecule type" value="Genomic_DNA"/>
</dbReference>
<dbReference type="PROSITE" id="PS50893">
    <property type="entry name" value="ABC_TRANSPORTER_2"/>
    <property type="match status" value="1"/>
</dbReference>
<dbReference type="Proteomes" id="UP000008385">
    <property type="component" value="Chromosome"/>
</dbReference>
<dbReference type="SMART" id="SM00382">
    <property type="entry name" value="AAA"/>
    <property type="match status" value="1"/>
</dbReference>
<dbReference type="InterPro" id="IPR027417">
    <property type="entry name" value="P-loop_NTPase"/>
</dbReference>
<reference evidence="5 6" key="2">
    <citation type="journal article" date="2011" name="PLoS ONE">
        <title>The Cyst-Dividing Bacterium Ramlibacter tataouinensis TTB310 Genome Reveals a Well-Stocked Toolbox for Adaptation to a Desert Environment.</title>
        <authorList>
            <person name="De Luca G."/>
            <person name="Barakat M."/>
            <person name="Ortet P."/>
            <person name="Fochesato S."/>
            <person name="Jourlin-Castelli C."/>
            <person name="Ansaldi M."/>
            <person name="Py B."/>
            <person name="Fichant G."/>
            <person name="Coutinho P.M."/>
            <person name="Voulhoux R."/>
            <person name="Bastien O."/>
            <person name="Marechal E."/>
            <person name="Henrissat B."/>
            <person name="Quentin Y."/>
            <person name="Noirot P."/>
            <person name="Filloux A."/>
            <person name="Mejean V."/>
            <person name="Dubow M.S."/>
            <person name="Barras F."/>
            <person name="Barbe V."/>
            <person name="Weissenbach J."/>
            <person name="Mihalcescu I."/>
            <person name="Vermeglio A."/>
            <person name="Achouak W."/>
            <person name="Heulin T."/>
        </authorList>
    </citation>
    <scope>NUCLEOTIDE SEQUENCE [LARGE SCALE GENOMIC DNA]</scope>
    <source>
        <strain evidence="6">ATCC BAA-407 / DSM 14655 / LMG 21543 / TTB310</strain>
    </source>
</reference>
<dbReference type="PATRIC" id="fig|365046.3.peg.2296"/>
<dbReference type="OrthoDB" id="9802264at2"/>
<dbReference type="InterPro" id="IPR003593">
    <property type="entry name" value="AAA+_ATPase"/>
</dbReference>